<reference evidence="1 2" key="1">
    <citation type="submission" date="2019-09" db="EMBL/GenBank/DDBJ databases">
        <title>Genomes of Cryomorphaceae.</title>
        <authorList>
            <person name="Bowman J.P."/>
        </authorList>
    </citation>
    <scope>NUCLEOTIDE SEQUENCE [LARGE SCALE GENOMIC DNA]</scope>
    <source>
        <strain evidence="1 2">KCTC 52047</strain>
    </source>
</reference>
<evidence type="ECO:0000313" key="1">
    <source>
        <dbReference type="EMBL" id="KAB1064724.1"/>
    </source>
</evidence>
<keyword evidence="2" id="KW-1185">Reference proteome</keyword>
<evidence type="ECO:0008006" key="3">
    <source>
        <dbReference type="Google" id="ProtNLM"/>
    </source>
</evidence>
<dbReference type="AlphaFoldDB" id="A0A6N6MBK6"/>
<dbReference type="EMBL" id="WACR01000004">
    <property type="protein sequence ID" value="KAB1064724.1"/>
    <property type="molecule type" value="Genomic_DNA"/>
</dbReference>
<protein>
    <recommendedName>
        <fullName evidence="3">Lipoprotein</fullName>
    </recommendedName>
</protein>
<accession>A0A6N6MBK6</accession>
<dbReference type="OrthoDB" id="1467499at2"/>
<dbReference type="RefSeq" id="WP_151167043.1">
    <property type="nucleotide sequence ID" value="NZ_WACR01000004.1"/>
</dbReference>
<gene>
    <name evidence="1" type="ORF">F3059_05050</name>
</gene>
<name>A0A6N6MBK6_9FLAO</name>
<sequence length="259" mass="30362">MIKHLSIFIILALASCKNNDSIIDKHVKIAVHTYEKEGKIKASAMPELRSQSELQPYKRRFEYLLINVSEIHLPERSERRKEIWSLYPDTTKLKRLYLKEYVRDKKLKNYFETTSDAITGSDYESTISYSKEELMEVASKFFYCDKVFPDTSVQTHICVGLNGVDEANWEKDYTLLEAFCYEGIFNDLVKDSSQIDESYSVEKTQACKKYRDSITSLDEYLKDVRSELFSRMKNDAILERALLDYYGENEDNLAFRISE</sequence>
<organism evidence="1 2">
    <name type="scientific">Salibacter halophilus</name>
    <dbReference type="NCBI Taxonomy" id="1803916"/>
    <lineage>
        <taxon>Bacteria</taxon>
        <taxon>Pseudomonadati</taxon>
        <taxon>Bacteroidota</taxon>
        <taxon>Flavobacteriia</taxon>
        <taxon>Flavobacteriales</taxon>
        <taxon>Salibacteraceae</taxon>
        <taxon>Salibacter</taxon>
    </lineage>
</organism>
<proteinExistence type="predicted"/>
<evidence type="ECO:0000313" key="2">
    <source>
        <dbReference type="Proteomes" id="UP000435357"/>
    </source>
</evidence>
<dbReference type="Proteomes" id="UP000435357">
    <property type="component" value="Unassembled WGS sequence"/>
</dbReference>
<comment type="caution">
    <text evidence="1">The sequence shown here is derived from an EMBL/GenBank/DDBJ whole genome shotgun (WGS) entry which is preliminary data.</text>
</comment>
<dbReference type="PROSITE" id="PS51257">
    <property type="entry name" value="PROKAR_LIPOPROTEIN"/>
    <property type="match status" value="1"/>
</dbReference>